<evidence type="ECO:0000259" key="7">
    <source>
        <dbReference type="Pfam" id="PF02631"/>
    </source>
</evidence>
<feature type="compositionally biased region" description="Basic and acidic residues" evidence="6">
    <location>
        <begin position="23"/>
        <end position="34"/>
    </location>
</feature>
<feature type="domain" description="RecX second three-helical" evidence="7">
    <location>
        <begin position="518"/>
        <end position="558"/>
    </location>
</feature>
<evidence type="ECO:0000256" key="2">
    <source>
        <dbReference type="ARBA" id="ARBA00009695"/>
    </source>
</evidence>
<comment type="function">
    <text evidence="5">Modulates RecA activity.</text>
</comment>
<evidence type="ECO:0000256" key="3">
    <source>
        <dbReference type="ARBA" id="ARBA00018111"/>
    </source>
</evidence>
<dbReference type="NCBIfam" id="NF001061">
    <property type="entry name" value="PRK00117.5-1"/>
    <property type="match status" value="1"/>
</dbReference>
<evidence type="ECO:0000256" key="5">
    <source>
        <dbReference type="HAMAP-Rule" id="MF_01114"/>
    </source>
</evidence>
<evidence type="ECO:0000256" key="6">
    <source>
        <dbReference type="SAM" id="MobiDB-lite"/>
    </source>
</evidence>
<dbReference type="Pfam" id="PF21981">
    <property type="entry name" value="RecX_HTH3"/>
    <property type="match status" value="1"/>
</dbReference>
<gene>
    <name evidence="5" type="primary">recX</name>
    <name evidence="10" type="ORF">GCM10022224_083440</name>
</gene>
<feature type="compositionally biased region" description="Basic and acidic residues" evidence="6">
    <location>
        <begin position="263"/>
        <end position="272"/>
    </location>
</feature>
<feature type="region of interest" description="Disordered" evidence="6">
    <location>
        <begin position="186"/>
        <end position="468"/>
    </location>
</feature>
<dbReference type="EMBL" id="BAAAZP010000187">
    <property type="protein sequence ID" value="GAA3705372.1"/>
    <property type="molecule type" value="Genomic_DNA"/>
</dbReference>
<evidence type="ECO:0000259" key="8">
    <source>
        <dbReference type="Pfam" id="PF21981"/>
    </source>
</evidence>
<reference evidence="11" key="1">
    <citation type="journal article" date="2019" name="Int. J. Syst. Evol. Microbiol.">
        <title>The Global Catalogue of Microorganisms (GCM) 10K type strain sequencing project: providing services to taxonomists for standard genome sequencing and annotation.</title>
        <authorList>
            <consortium name="The Broad Institute Genomics Platform"/>
            <consortium name="The Broad Institute Genome Sequencing Center for Infectious Disease"/>
            <person name="Wu L."/>
            <person name="Ma J."/>
        </authorList>
    </citation>
    <scope>NUCLEOTIDE SEQUENCE [LARGE SCALE GENOMIC DNA]</scope>
    <source>
        <strain evidence="11">JCM 16904</strain>
    </source>
</reference>
<dbReference type="InterPro" id="IPR003783">
    <property type="entry name" value="Regulatory_RecX"/>
</dbReference>
<dbReference type="Pfam" id="PF21982">
    <property type="entry name" value="RecX_HTH1"/>
    <property type="match status" value="1"/>
</dbReference>
<evidence type="ECO:0000256" key="4">
    <source>
        <dbReference type="ARBA" id="ARBA00022490"/>
    </source>
</evidence>
<feature type="compositionally biased region" description="Basic and acidic residues" evidence="6">
    <location>
        <begin position="279"/>
        <end position="290"/>
    </location>
</feature>
<feature type="compositionally biased region" description="Basic and acidic residues" evidence="6">
    <location>
        <begin position="236"/>
        <end position="245"/>
    </location>
</feature>
<keyword evidence="4 5" id="KW-0963">Cytoplasm</keyword>
<dbReference type="PANTHER" id="PTHR33602:SF1">
    <property type="entry name" value="REGULATORY PROTEIN RECX FAMILY PROTEIN"/>
    <property type="match status" value="1"/>
</dbReference>
<organism evidence="10 11">
    <name type="scientific">Nonomuraea antimicrobica</name>
    <dbReference type="NCBI Taxonomy" id="561173"/>
    <lineage>
        <taxon>Bacteria</taxon>
        <taxon>Bacillati</taxon>
        <taxon>Actinomycetota</taxon>
        <taxon>Actinomycetes</taxon>
        <taxon>Streptosporangiales</taxon>
        <taxon>Streptosporangiaceae</taxon>
        <taxon>Nonomuraea</taxon>
    </lineage>
</organism>
<evidence type="ECO:0000313" key="10">
    <source>
        <dbReference type="EMBL" id="GAA3705372.1"/>
    </source>
</evidence>
<comment type="similarity">
    <text evidence="2 5">Belongs to the RecX family.</text>
</comment>
<sequence length="629" mass="66237">MSSPDRPQAPHPSDRGAWPDPTPSRRRDPARPDLARSSADGWPSVDEWRQQRLRQRAEEEQTAATENAATENAAVPAEEAATAVEAGDPLPDAAPEPFHPDPRIGARDDRAMRLGTPEDRAEALGPDEGSPADEGTPSETSGSEVSRSEPFASETFASEISASATVASGAFTSGASTPGAVAFEASASGTFAEETPSGTFGGEAPPGALGEEAPSGALADVGRSFFASSPGPGGEKPSRSADDASGRGGAGGRRRAGGADGGRPVEGDHDSLEAQQSVSRERRPSDEWHSEVLAGSSWFAAEPDDGGQQPRSGKGRRSGGSGKRARRSGGKSVRSEEPDSETRPSDRRSGRYDTETSPYGEGVEQHDTGASSYLEGVERHDAGASPYTEGVERHDAGASSYTEEAGWGGAETRSYGETGEGFGDQAGRRGRGAGRFGGGGRKGSRKRGRWPDGPDAESSAGSAPDADPESVARAICLRLLTIAPKTRAQLAEALRKREVPEEAAEAVLSRFSELGLINDEAFAAAWVDSRHHGRGLAKRALAAELRHRGVDGDLVNEAVERLDPDQEEETARRLVERKVSGTRSLDPQTRTRRLAGMLARKGYPSGLAFRVIREALEQEGIEMEDDGFL</sequence>
<dbReference type="InterPro" id="IPR053924">
    <property type="entry name" value="RecX_HTH_2nd"/>
</dbReference>
<feature type="compositionally biased region" description="Basic and acidic residues" evidence="6">
    <location>
        <begin position="333"/>
        <end position="354"/>
    </location>
</feature>
<dbReference type="PANTHER" id="PTHR33602">
    <property type="entry name" value="REGULATORY PROTEIN RECX FAMILY PROTEIN"/>
    <property type="match status" value="1"/>
</dbReference>
<feature type="domain" description="RecX third three-helical" evidence="8">
    <location>
        <begin position="567"/>
        <end position="612"/>
    </location>
</feature>
<feature type="compositionally biased region" description="Basic residues" evidence="6">
    <location>
        <begin position="313"/>
        <end position="329"/>
    </location>
</feature>
<feature type="compositionally biased region" description="Basic and acidic residues" evidence="6">
    <location>
        <begin position="46"/>
        <end position="59"/>
    </location>
</feature>
<keyword evidence="11" id="KW-1185">Reference proteome</keyword>
<evidence type="ECO:0000256" key="1">
    <source>
        <dbReference type="ARBA" id="ARBA00004496"/>
    </source>
</evidence>
<feature type="compositionally biased region" description="Basic and acidic residues" evidence="6">
    <location>
        <begin position="98"/>
        <end position="122"/>
    </location>
</feature>
<dbReference type="InterPro" id="IPR053926">
    <property type="entry name" value="RecX_HTH_1st"/>
</dbReference>
<name>A0ABP7DGI9_9ACTN</name>
<dbReference type="Proteomes" id="UP001500902">
    <property type="component" value="Unassembled WGS sequence"/>
</dbReference>
<proteinExistence type="inferred from homology"/>
<evidence type="ECO:0000259" key="9">
    <source>
        <dbReference type="Pfam" id="PF21982"/>
    </source>
</evidence>
<feature type="compositionally biased region" description="Low complexity" evidence="6">
    <location>
        <begin position="202"/>
        <end position="219"/>
    </location>
</feature>
<feature type="compositionally biased region" description="Low complexity" evidence="6">
    <location>
        <begin position="62"/>
        <end position="86"/>
    </location>
</feature>
<feature type="region of interest" description="Disordered" evidence="6">
    <location>
        <begin position="1"/>
        <end position="156"/>
    </location>
</feature>
<accession>A0ABP7DGI9</accession>
<dbReference type="InterPro" id="IPR036388">
    <property type="entry name" value="WH-like_DNA-bd_sf"/>
</dbReference>
<protein>
    <recommendedName>
        <fullName evidence="3 5">Regulatory protein RecX</fullName>
    </recommendedName>
</protein>
<dbReference type="Gene3D" id="1.10.10.10">
    <property type="entry name" value="Winged helix-like DNA-binding domain superfamily/Winged helix DNA-binding domain"/>
    <property type="match status" value="1"/>
</dbReference>
<comment type="caution">
    <text evidence="10">The sequence shown here is derived from an EMBL/GenBank/DDBJ whole genome shotgun (WGS) entry which is preliminary data.</text>
</comment>
<dbReference type="InterPro" id="IPR053925">
    <property type="entry name" value="RecX_HTH_3rd"/>
</dbReference>
<dbReference type="Pfam" id="PF02631">
    <property type="entry name" value="RecX_HTH2"/>
    <property type="match status" value="1"/>
</dbReference>
<comment type="subcellular location">
    <subcellularLocation>
        <location evidence="1 5">Cytoplasm</location>
    </subcellularLocation>
</comment>
<feature type="domain" description="RecX first three-helical" evidence="9">
    <location>
        <begin position="472"/>
        <end position="510"/>
    </location>
</feature>
<evidence type="ECO:0000313" key="11">
    <source>
        <dbReference type="Proteomes" id="UP001500902"/>
    </source>
</evidence>
<dbReference type="HAMAP" id="MF_01114">
    <property type="entry name" value="RecX"/>
    <property type="match status" value="1"/>
</dbReference>